<comment type="subcellular location">
    <subcellularLocation>
        <location evidence="1">Membrane</location>
        <topology evidence="1">Multi-pass membrane protein</topology>
    </subcellularLocation>
</comment>
<feature type="domain" description="Peptidase S54 rhomboid" evidence="7">
    <location>
        <begin position="140"/>
        <end position="274"/>
    </location>
</feature>
<evidence type="ECO:0000256" key="3">
    <source>
        <dbReference type="ARBA" id="ARBA00022692"/>
    </source>
</evidence>
<keyword evidence="5 6" id="KW-0472">Membrane</keyword>
<dbReference type="Gene3D" id="1.20.1540.10">
    <property type="entry name" value="Rhomboid-like"/>
    <property type="match status" value="1"/>
</dbReference>
<feature type="transmembrane region" description="Helical" evidence="6">
    <location>
        <begin position="205"/>
        <end position="224"/>
    </location>
</feature>
<reference evidence="8" key="1">
    <citation type="submission" date="2021-01" db="EMBL/GenBank/DDBJ databases">
        <authorList>
            <person name="Corre E."/>
            <person name="Pelletier E."/>
            <person name="Niang G."/>
            <person name="Scheremetjew M."/>
            <person name="Finn R."/>
            <person name="Kale V."/>
            <person name="Holt S."/>
            <person name="Cochrane G."/>
            <person name="Meng A."/>
            <person name="Brown T."/>
            <person name="Cohen L."/>
        </authorList>
    </citation>
    <scope>NUCLEOTIDE SEQUENCE</scope>
    <source>
        <strain evidence="8">CCMP1320</strain>
    </source>
</reference>
<gene>
    <name evidence="8" type="ORF">DTER00134_LOCUS2456</name>
</gene>
<evidence type="ECO:0000256" key="1">
    <source>
        <dbReference type="ARBA" id="ARBA00004141"/>
    </source>
</evidence>
<evidence type="ECO:0000256" key="2">
    <source>
        <dbReference type="ARBA" id="ARBA00009045"/>
    </source>
</evidence>
<dbReference type="Pfam" id="PF01694">
    <property type="entry name" value="Rhomboid"/>
    <property type="match status" value="1"/>
</dbReference>
<dbReference type="EMBL" id="HBIP01004962">
    <property type="protein sequence ID" value="CAE0487410.1"/>
    <property type="molecule type" value="Transcribed_RNA"/>
</dbReference>
<dbReference type="SUPFAM" id="SSF144091">
    <property type="entry name" value="Rhomboid-like"/>
    <property type="match status" value="1"/>
</dbReference>
<organism evidence="8">
    <name type="scientific">Dunaliella tertiolecta</name>
    <name type="common">Green alga</name>
    <dbReference type="NCBI Taxonomy" id="3047"/>
    <lineage>
        <taxon>Eukaryota</taxon>
        <taxon>Viridiplantae</taxon>
        <taxon>Chlorophyta</taxon>
        <taxon>core chlorophytes</taxon>
        <taxon>Chlorophyceae</taxon>
        <taxon>CS clade</taxon>
        <taxon>Chlamydomonadales</taxon>
        <taxon>Dunaliellaceae</taxon>
        <taxon>Dunaliella</taxon>
    </lineage>
</organism>
<evidence type="ECO:0000256" key="5">
    <source>
        <dbReference type="ARBA" id="ARBA00023136"/>
    </source>
</evidence>
<comment type="similarity">
    <text evidence="2">Belongs to the peptidase S54 family.</text>
</comment>
<feature type="transmembrane region" description="Helical" evidence="6">
    <location>
        <begin position="177"/>
        <end position="199"/>
    </location>
</feature>
<protein>
    <recommendedName>
        <fullName evidence="7">Peptidase S54 rhomboid domain-containing protein</fullName>
    </recommendedName>
</protein>
<keyword evidence="4 6" id="KW-1133">Transmembrane helix</keyword>
<evidence type="ECO:0000313" key="8">
    <source>
        <dbReference type="EMBL" id="CAE0487410.1"/>
    </source>
</evidence>
<evidence type="ECO:0000256" key="4">
    <source>
        <dbReference type="ARBA" id="ARBA00022989"/>
    </source>
</evidence>
<dbReference type="PANTHER" id="PTHR43066:SF5">
    <property type="entry name" value="RHOMBOID-LIKE PROTEIN 11, CHLOROPLASTIC-RELATED"/>
    <property type="match status" value="1"/>
</dbReference>
<accession>A0A7S3QMF6</accession>
<name>A0A7S3QMF6_DUNTE</name>
<proteinExistence type="inferred from homology"/>
<dbReference type="GO" id="GO:0004252">
    <property type="term" value="F:serine-type endopeptidase activity"/>
    <property type="evidence" value="ECO:0007669"/>
    <property type="project" value="InterPro"/>
</dbReference>
<dbReference type="PANTHER" id="PTHR43066">
    <property type="entry name" value="RHOMBOID-RELATED PROTEIN"/>
    <property type="match status" value="1"/>
</dbReference>
<keyword evidence="3 6" id="KW-0812">Transmembrane</keyword>
<evidence type="ECO:0000259" key="7">
    <source>
        <dbReference type="Pfam" id="PF01694"/>
    </source>
</evidence>
<dbReference type="InterPro" id="IPR035952">
    <property type="entry name" value="Rhomboid-like_sf"/>
</dbReference>
<evidence type="ECO:0000256" key="6">
    <source>
        <dbReference type="SAM" id="Phobius"/>
    </source>
</evidence>
<dbReference type="AlphaFoldDB" id="A0A7S3QMF6"/>
<dbReference type="GO" id="GO:0016020">
    <property type="term" value="C:membrane"/>
    <property type="evidence" value="ECO:0007669"/>
    <property type="project" value="UniProtKB-SubCell"/>
</dbReference>
<dbReference type="InterPro" id="IPR022764">
    <property type="entry name" value="Peptidase_S54_rhomboid_dom"/>
</dbReference>
<sequence>MMHHTGWRKAFRTQPCQYGSARKLTVRKRHLNTTDMCMLPPVLAKGRGSEDAVLDTLKDIVSYVGPKVVKVADSLSGQSKKQSYPRAPPPRADWQSPVYAIIAINVLAHIAHLATQGLSNAPTGVTAQLLSLHLHPKSFHWWQVLTSGLVHLDWVHLAETSFHTYIWGRLVEERRGAVGVLVTYLASLCGANMIAWLILPAKVGTATVASPAAWLGLFAVGILWPRMKRKPLELLCLTPLVLISAIERFCSLAPMIIFNGWQVGHLVHPLGALATATLLEGVFRMFDTARAWLAYAEEQKRKKAREEGGSK</sequence>